<organism evidence="1 2">
    <name type="scientific">Trifolium medium</name>
    <dbReference type="NCBI Taxonomy" id="97028"/>
    <lineage>
        <taxon>Eukaryota</taxon>
        <taxon>Viridiplantae</taxon>
        <taxon>Streptophyta</taxon>
        <taxon>Embryophyta</taxon>
        <taxon>Tracheophyta</taxon>
        <taxon>Spermatophyta</taxon>
        <taxon>Magnoliopsida</taxon>
        <taxon>eudicotyledons</taxon>
        <taxon>Gunneridae</taxon>
        <taxon>Pentapetalae</taxon>
        <taxon>rosids</taxon>
        <taxon>fabids</taxon>
        <taxon>Fabales</taxon>
        <taxon>Fabaceae</taxon>
        <taxon>Papilionoideae</taxon>
        <taxon>50 kb inversion clade</taxon>
        <taxon>NPAAA clade</taxon>
        <taxon>Hologalegina</taxon>
        <taxon>IRL clade</taxon>
        <taxon>Trifolieae</taxon>
        <taxon>Trifolium</taxon>
    </lineage>
</organism>
<accession>A0A392UU26</accession>
<dbReference type="Proteomes" id="UP000265520">
    <property type="component" value="Unassembled WGS sequence"/>
</dbReference>
<gene>
    <name evidence="1" type="ORF">A2U01_0099903</name>
</gene>
<name>A0A392UU26_9FABA</name>
<comment type="caution">
    <text evidence="1">The sequence shown here is derived from an EMBL/GenBank/DDBJ whole genome shotgun (WGS) entry which is preliminary data.</text>
</comment>
<reference evidence="1 2" key="1">
    <citation type="journal article" date="2018" name="Front. Plant Sci.">
        <title>Red Clover (Trifolium pratense) and Zigzag Clover (T. medium) - A Picture of Genomic Similarities and Differences.</title>
        <authorList>
            <person name="Dluhosova J."/>
            <person name="Istvanek J."/>
            <person name="Nedelnik J."/>
            <person name="Repkova J."/>
        </authorList>
    </citation>
    <scope>NUCLEOTIDE SEQUENCE [LARGE SCALE GENOMIC DNA]</scope>
    <source>
        <strain evidence="2">cv. 10/8</strain>
        <tissue evidence="1">Leaf</tissue>
    </source>
</reference>
<sequence>PCARRSSAGARRSIASGLYARRSAGDSKSCGPGVDFC</sequence>
<dbReference type="AlphaFoldDB" id="A0A392UU26"/>
<protein>
    <submittedName>
        <fullName evidence="1">Uncharacterized protein</fullName>
    </submittedName>
</protein>
<dbReference type="EMBL" id="LXQA010955360">
    <property type="protein sequence ID" value="MCI78632.1"/>
    <property type="molecule type" value="Genomic_DNA"/>
</dbReference>
<evidence type="ECO:0000313" key="1">
    <source>
        <dbReference type="EMBL" id="MCI78632.1"/>
    </source>
</evidence>
<evidence type="ECO:0000313" key="2">
    <source>
        <dbReference type="Proteomes" id="UP000265520"/>
    </source>
</evidence>
<feature type="non-terminal residue" evidence="1">
    <location>
        <position position="1"/>
    </location>
</feature>
<proteinExistence type="predicted"/>
<keyword evidence="2" id="KW-1185">Reference proteome</keyword>